<keyword evidence="4" id="KW-1185">Reference proteome</keyword>
<dbReference type="AlphaFoldDB" id="A0A8H7DE06"/>
<feature type="region of interest" description="Disordered" evidence="1">
    <location>
        <begin position="1"/>
        <end position="20"/>
    </location>
</feature>
<dbReference type="OrthoDB" id="2974164at2759"/>
<evidence type="ECO:0000256" key="1">
    <source>
        <dbReference type="SAM" id="MobiDB-lite"/>
    </source>
</evidence>
<gene>
    <name evidence="3" type="ORF">MVEN_00059100</name>
</gene>
<name>A0A8H7DE06_9AGAR</name>
<dbReference type="Pfam" id="PF24764">
    <property type="entry name" value="rva_4"/>
    <property type="match status" value="1"/>
</dbReference>
<reference evidence="3" key="1">
    <citation type="submission" date="2020-05" db="EMBL/GenBank/DDBJ databases">
        <title>Mycena genomes resolve the evolution of fungal bioluminescence.</title>
        <authorList>
            <person name="Tsai I.J."/>
        </authorList>
    </citation>
    <scope>NUCLEOTIDE SEQUENCE</scope>
    <source>
        <strain evidence="3">CCC161011</strain>
    </source>
</reference>
<comment type="caution">
    <text evidence="3">The sequence shown here is derived from an EMBL/GenBank/DDBJ whole genome shotgun (WGS) entry which is preliminary data.</text>
</comment>
<feature type="domain" description="Integrase core" evidence="2">
    <location>
        <begin position="172"/>
        <end position="331"/>
    </location>
</feature>
<dbReference type="EMBL" id="JACAZI010000001">
    <property type="protein sequence ID" value="KAF7372009.1"/>
    <property type="molecule type" value="Genomic_DNA"/>
</dbReference>
<dbReference type="InterPro" id="IPR058913">
    <property type="entry name" value="Integrase_dom_put"/>
</dbReference>
<accession>A0A8H7DE06</accession>
<evidence type="ECO:0000259" key="2">
    <source>
        <dbReference type="Pfam" id="PF24764"/>
    </source>
</evidence>
<sequence length="426" mass="48636">MPNPGGKNGYGDKSTPSDEELEAALRRYAAQNLAQEVRIANLKSDLNYSIRRTKLKELNRKFNIPRIRKPPALEVARQAVIDKVQLDVSQQNGPNYFKTLLQQEGLMNPRDTIRRIMVEHFPLGFDNRFPGKKKSTIPRTALNSNGPFHEVSSDGHEKLGKQALDMGDIGLPIYGYKDKWSDTIPFMKFVPNSRTAAAIGHLFLDFIESTGAIPIQMTMDKGSEIGWQYAIQDAFRSTFAPDIDPEIYPVCRLIKSVHNTIIEAFWRWLKEKMGLNLKAIILVGKTERIFSPDVEFHLPLFYWIFVPLLQAQLDEFCLWWNQHRVRTQKDKNMPSGHVPSDAFDHPQNFGGLDCRIPVPQAAVDDMRKMITEEIGPRDAHLSWFNPEFGQLAEAIYTQIGEPALSLETAWDVFQNMLKPMAEVIEL</sequence>
<dbReference type="Proteomes" id="UP000620124">
    <property type="component" value="Unassembled WGS sequence"/>
</dbReference>
<proteinExistence type="predicted"/>
<organism evidence="3 4">
    <name type="scientific">Mycena venus</name>
    <dbReference type="NCBI Taxonomy" id="2733690"/>
    <lineage>
        <taxon>Eukaryota</taxon>
        <taxon>Fungi</taxon>
        <taxon>Dikarya</taxon>
        <taxon>Basidiomycota</taxon>
        <taxon>Agaricomycotina</taxon>
        <taxon>Agaricomycetes</taxon>
        <taxon>Agaricomycetidae</taxon>
        <taxon>Agaricales</taxon>
        <taxon>Marasmiineae</taxon>
        <taxon>Mycenaceae</taxon>
        <taxon>Mycena</taxon>
    </lineage>
</organism>
<dbReference type="PANTHER" id="PTHR46177:SF1">
    <property type="entry name" value="INTEGRASE CATALYTIC DOMAIN-CONTAINING PROTEIN"/>
    <property type="match status" value="1"/>
</dbReference>
<evidence type="ECO:0000313" key="4">
    <source>
        <dbReference type="Proteomes" id="UP000620124"/>
    </source>
</evidence>
<evidence type="ECO:0000313" key="3">
    <source>
        <dbReference type="EMBL" id="KAF7372009.1"/>
    </source>
</evidence>
<dbReference type="PANTHER" id="PTHR46177">
    <property type="entry name" value="INTEGRASE CATALYTIC DOMAIN-CONTAINING PROTEIN"/>
    <property type="match status" value="1"/>
</dbReference>
<protein>
    <recommendedName>
        <fullName evidence="2">Integrase core domain-containing protein</fullName>
    </recommendedName>
</protein>